<gene>
    <name evidence="4" type="ORF">HSX42_08185</name>
</gene>
<dbReference type="PROSITE" id="PS50977">
    <property type="entry name" value="HTH_TETR_2"/>
    <property type="match status" value="1"/>
</dbReference>
<dbReference type="PANTHER" id="PTHR43479">
    <property type="entry name" value="ACREF/ENVCD OPERON REPRESSOR-RELATED"/>
    <property type="match status" value="1"/>
</dbReference>
<evidence type="ECO:0000256" key="1">
    <source>
        <dbReference type="ARBA" id="ARBA00023125"/>
    </source>
</evidence>
<protein>
    <submittedName>
        <fullName evidence="4">TetR/AcrR family transcriptional regulator</fullName>
    </submittedName>
</protein>
<keyword evidence="1 2" id="KW-0238">DNA-binding</keyword>
<evidence type="ECO:0000313" key="4">
    <source>
        <dbReference type="EMBL" id="WMV77704.1"/>
    </source>
</evidence>
<dbReference type="InterPro" id="IPR009057">
    <property type="entry name" value="Homeodomain-like_sf"/>
</dbReference>
<dbReference type="Gene3D" id="1.10.357.10">
    <property type="entry name" value="Tetracycline Repressor, domain 2"/>
    <property type="match status" value="1"/>
</dbReference>
<reference evidence="4 5" key="1">
    <citation type="submission" date="2023-08" db="EMBL/GenBank/DDBJ databases">
        <title>Complete genome sequence of Geobacillus thermodenitrificans K1041, a genetically tractable strain representative of the genus Geobacillus.</title>
        <authorList>
            <person name="Kani S."/>
            <person name="Suzuki H."/>
        </authorList>
    </citation>
    <scope>NUCLEOTIDE SEQUENCE [LARGE SCALE GENOMIC DNA]</scope>
    <source>
        <strain evidence="4 5">K1041</strain>
    </source>
</reference>
<evidence type="ECO:0000259" key="3">
    <source>
        <dbReference type="PROSITE" id="PS50977"/>
    </source>
</evidence>
<organism evidence="4 5">
    <name type="scientific">Geobacillus thermodenitrificans</name>
    <dbReference type="NCBI Taxonomy" id="33940"/>
    <lineage>
        <taxon>Bacteria</taxon>
        <taxon>Bacillati</taxon>
        <taxon>Bacillota</taxon>
        <taxon>Bacilli</taxon>
        <taxon>Bacillales</taxon>
        <taxon>Anoxybacillaceae</taxon>
        <taxon>Geobacillus</taxon>
    </lineage>
</organism>
<dbReference type="EMBL" id="CP133461">
    <property type="protein sequence ID" value="WMV77704.1"/>
    <property type="molecule type" value="Genomic_DNA"/>
</dbReference>
<dbReference type="Pfam" id="PF00440">
    <property type="entry name" value="TetR_N"/>
    <property type="match status" value="1"/>
</dbReference>
<name>A0ABY9QFP4_GEOTD</name>
<feature type="DNA-binding region" description="H-T-H motif" evidence="2">
    <location>
        <begin position="32"/>
        <end position="51"/>
    </location>
</feature>
<dbReference type="SUPFAM" id="SSF46689">
    <property type="entry name" value="Homeodomain-like"/>
    <property type="match status" value="1"/>
</dbReference>
<dbReference type="Proteomes" id="UP001297580">
    <property type="component" value="Chromosome"/>
</dbReference>
<dbReference type="RefSeq" id="WP_099232814.1">
    <property type="nucleotide sequence ID" value="NZ_CP017690.1"/>
</dbReference>
<dbReference type="InterPro" id="IPR001647">
    <property type="entry name" value="HTH_TetR"/>
</dbReference>
<sequence>MNGFAKRTEQKKQAIKQTVLELLRTSDPRGMTIQMIAKQANVSPVTIYNYFGSKEHLVRETLIDYMIRQVEEYEAFLKEDRSFAEKVKYIIFQKKKVLGEIQVDFIHRLIKEDDEFRRSVDVLYETRVLPLVIEMIREAQEKGEIAPYLSIDTLLLYLNLWRDVSEKIPVSLYSERLIDELLLLFFYGVKGEQER</sequence>
<keyword evidence="5" id="KW-1185">Reference proteome</keyword>
<evidence type="ECO:0000256" key="2">
    <source>
        <dbReference type="PROSITE-ProRule" id="PRU00335"/>
    </source>
</evidence>
<feature type="domain" description="HTH tetR-type" evidence="3">
    <location>
        <begin position="9"/>
        <end position="69"/>
    </location>
</feature>
<evidence type="ECO:0000313" key="5">
    <source>
        <dbReference type="Proteomes" id="UP001297580"/>
    </source>
</evidence>
<proteinExistence type="predicted"/>
<dbReference type="PANTHER" id="PTHR43479:SF21">
    <property type="entry name" value="TRANSCRIPTIONAL REGULATOR, TETR FAMILY"/>
    <property type="match status" value="1"/>
</dbReference>
<accession>A0ABY9QFP4</accession>
<dbReference type="InterPro" id="IPR050624">
    <property type="entry name" value="HTH-type_Tx_Regulator"/>
</dbReference>